<evidence type="ECO:0000256" key="4">
    <source>
        <dbReference type="ARBA" id="ARBA00022807"/>
    </source>
</evidence>
<dbReference type="SUPFAM" id="SSF118010">
    <property type="entry name" value="TM1457-like"/>
    <property type="match status" value="1"/>
</dbReference>
<reference evidence="7 8" key="1">
    <citation type="submission" date="2024-04" db="EMBL/GenBank/DDBJ databases">
        <title>Defined microbial consortia suppress multidrug-resistant proinflammatory Enterobacteriaceae via ecological control.</title>
        <authorList>
            <person name="Furuichi M."/>
            <person name="Kawaguchi T."/>
            <person name="Pust M."/>
            <person name="Yasuma K."/>
            <person name="Plichta D."/>
            <person name="Hasegawa N."/>
            <person name="Ohya T."/>
            <person name="Bhattarai S."/>
            <person name="Sasajima S."/>
            <person name="Aoto Y."/>
            <person name="Tuganbaev T."/>
            <person name="Yaginuma M."/>
            <person name="Ueda M."/>
            <person name="Okahashi N."/>
            <person name="Amafuji K."/>
            <person name="Kiridooshi Y."/>
            <person name="Sugita K."/>
            <person name="Strazar M."/>
            <person name="Skelly A."/>
            <person name="Suda W."/>
            <person name="Hattori M."/>
            <person name="Nakamoto N."/>
            <person name="Caballero S."/>
            <person name="Norman J."/>
            <person name="Olle B."/>
            <person name="Tanoue T."/>
            <person name="Arita M."/>
            <person name="Bucci V."/>
            <person name="Atarashi K."/>
            <person name="Xavier R."/>
            <person name="Honda K."/>
        </authorList>
    </citation>
    <scope>NUCLEOTIDE SEQUENCE [LARGE SCALE GENOMIC DNA]</scope>
    <source>
        <strain evidence="8">k34-0107-D12</strain>
    </source>
</reference>
<evidence type="ECO:0000256" key="2">
    <source>
        <dbReference type="ARBA" id="ARBA00022670"/>
    </source>
</evidence>
<sequence>MITVTMGRTGVDISGHAGYDKHGRDIVCAAVSVLAHNLFISLEALTPDKVFVEERHGYMSIIWNDLSDKGRILVDSFFLGICDIERDYPGVEIKYGK</sequence>
<dbReference type="GO" id="GO:0008233">
    <property type="term" value="F:peptidase activity"/>
    <property type="evidence" value="ECO:0007669"/>
    <property type="project" value="UniProtKB-KW"/>
</dbReference>
<dbReference type="Gene3D" id="3.30.70.1490">
    <property type="entry name" value="Cysteine protease Prp"/>
    <property type="match status" value="1"/>
</dbReference>
<comment type="similarity">
    <text evidence="5">Belongs to the Prp family.</text>
</comment>
<name>A0ABQ0BSE1_9FIRM</name>
<keyword evidence="1" id="KW-0690">Ribosome biogenesis</keyword>
<accession>A0ABQ0BSE1</accession>
<evidence type="ECO:0000256" key="1">
    <source>
        <dbReference type="ARBA" id="ARBA00022517"/>
    </source>
</evidence>
<dbReference type="PANTHER" id="PTHR39178:SF1">
    <property type="entry name" value="RIBOSOMAL-PROCESSING CYSTEINE PROTEASE PRP"/>
    <property type="match status" value="1"/>
</dbReference>
<dbReference type="InterPro" id="IPR007422">
    <property type="entry name" value="Peptidase_Prp"/>
</dbReference>
<dbReference type="GO" id="GO:0006508">
    <property type="term" value="P:proteolysis"/>
    <property type="evidence" value="ECO:0007669"/>
    <property type="project" value="UniProtKB-KW"/>
</dbReference>
<dbReference type="EMBL" id="BAABZQ010000001">
    <property type="protein sequence ID" value="GAA6499457.1"/>
    <property type="molecule type" value="Genomic_DNA"/>
</dbReference>
<comment type="caution">
    <text evidence="7">The sequence shown here is derived from an EMBL/GenBank/DDBJ whole genome shotgun (WGS) entry which is preliminary data.</text>
</comment>
<protein>
    <recommendedName>
        <fullName evidence="6">Ribosomal processing cysteine protease Prp</fullName>
    </recommendedName>
</protein>
<dbReference type="Pfam" id="PF04327">
    <property type="entry name" value="Peptidase_Prp"/>
    <property type="match status" value="1"/>
</dbReference>
<evidence type="ECO:0000256" key="3">
    <source>
        <dbReference type="ARBA" id="ARBA00022801"/>
    </source>
</evidence>
<evidence type="ECO:0000256" key="6">
    <source>
        <dbReference type="ARBA" id="ARBA00044538"/>
    </source>
</evidence>
<keyword evidence="4" id="KW-0788">Thiol protease</keyword>
<keyword evidence="8" id="KW-1185">Reference proteome</keyword>
<keyword evidence="2 7" id="KW-0645">Protease</keyword>
<evidence type="ECO:0000313" key="8">
    <source>
        <dbReference type="Proteomes" id="UP001600941"/>
    </source>
</evidence>
<dbReference type="RefSeq" id="WP_033141356.1">
    <property type="nucleotide sequence ID" value="NZ_BAABZQ010000001.1"/>
</dbReference>
<organism evidence="7 8">
    <name type="scientific">Blautia parvula</name>
    <dbReference type="NCBI Taxonomy" id="2877527"/>
    <lineage>
        <taxon>Bacteria</taxon>
        <taxon>Bacillati</taxon>
        <taxon>Bacillota</taxon>
        <taxon>Clostridia</taxon>
        <taxon>Lachnospirales</taxon>
        <taxon>Lachnospiraceae</taxon>
        <taxon>Blautia</taxon>
    </lineage>
</organism>
<dbReference type="CDD" id="cd16332">
    <property type="entry name" value="Prp-like"/>
    <property type="match status" value="1"/>
</dbReference>
<gene>
    <name evidence="7" type="ORF">K340107D12_22730</name>
</gene>
<proteinExistence type="inferred from homology"/>
<evidence type="ECO:0000313" key="7">
    <source>
        <dbReference type="EMBL" id="GAA6499457.1"/>
    </source>
</evidence>
<dbReference type="Proteomes" id="UP001600941">
    <property type="component" value="Unassembled WGS sequence"/>
</dbReference>
<evidence type="ECO:0000256" key="5">
    <source>
        <dbReference type="ARBA" id="ARBA00044503"/>
    </source>
</evidence>
<dbReference type="PANTHER" id="PTHR39178">
    <property type="entry name" value="HYPOTHETICAL RIBOSOME-ASSOCIATED PROTEIN"/>
    <property type="match status" value="1"/>
</dbReference>
<dbReference type="InterPro" id="IPR036764">
    <property type="entry name" value="Peptidase_Prp_sf"/>
</dbReference>
<keyword evidence="3" id="KW-0378">Hydrolase</keyword>